<sequence length="601" mass="62141">MQRLALRACLGLLLLTAACSQPPALSTVAVRSGPQLAAALADPRVLLVSVEASILVQDSDWDSYAAALPLQLDRNVTLRGARTEPDVYTLDLNFIQRKVRLGNGLTLAVEDLVINRYRETLPSQNVASSTRPAEIPGRQNISGDLPNPPDCINNTDAPPLRRCYATRRAYYDVAVYGAENEDRFGTLILTNYYFLIYDTPLLCPMLLEVECVNRLGPLGCYTFVFSKVPLAGASPPPAAPAAADGGASNPSHKVLLGAAIGGAVGGEVAVTVCGPTGAPGSASCSTSGCDSEQDSGPACLAKESGAGGEVGGGCGRGAEKGRGGGMYCGSGSRGGSGGDGMCASSADAASPSAAAAAAELAELALLPVTPATLRRPDLRLLDGADLATGRDIFSFGVVLWEMLSGSQPWKHCDMMTLAYDVTVRRQRLPLEALEAGGRCPHKLRLLLQQCWEQDPRRRPAAAELVKELAGVMQDVLAGQAHTDVGSSTPASNLSDSVPTAATPNYAQQQQQQLEPPVPYRPAAAAVDGASVDVAGASDWHVGETDFDLVPAPAAQTGASFTHFAADPSSGLGDRSGGGPVRIRFAVLLPQTAGTTAAAAAL</sequence>
<dbReference type="OrthoDB" id="339325at2759"/>
<dbReference type="PANTHER" id="PTHR44329">
    <property type="entry name" value="SERINE/THREONINE-PROTEIN KINASE TNNI3K-RELATED"/>
    <property type="match status" value="1"/>
</dbReference>
<dbReference type="InterPro" id="IPR051681">
    <property type="entry name" value="Ser/Thr_Kinases-Pseudokinases"/>
</dbReference>
<dbReference type="Gene3D" id="1.10.510.10">
    <property type="entry name" value="Transferase(Phosphotransferase) domain 1"/>
    <property type="match status" value="1"/>
</dbReference>
<gene>
    <name evidence="4" type="ORF">TSOC_011808</name>
</gene>
<feature type="region of interest" description="Disordered" evidence="1">
    <location>
        <begin position="482"/>
        <end position="515"/>
    </location>
</feature>
<accession>A0A2J7ZPP3</accession>
<organism evidence="4 5">
    <name type="scientific">Tetrabaena socialis</name>
    <dbReference type="NCBI Taxonomy" id="47790"/>
    <lineage>
        <taxon>Eukaryota</taxon>
        <taxon>Viridiplantae</taxon>
        <taxon>Chlorophyta</taxon>
        <taxon>core chlorophytes</taxon>
        <taxon>Chlorophyceae</taxon>
        <taxon>CS clade</taxon>
        <taxon>Chlamydomonadales</taxon>
        <taxon>Tetrabaenaceae</taxon>
        <taxon>Tetrabaena</taxon>
    </lineage>
</organism>
<dbReference type="AlphaFoldDB" id="A0A2J7ZPP3"/>
<dbReference type="GO" id="GO:0004674">
    <property type="term" value="F:protein serine/threonine kinase activity"/>
    <property type="evidence" value="ECO:0007669"/>
    <property type="project" value="TreeGrafter"/>
</dbReference>
<feature type="signal peptide" evidence="2">
    <location>
        <begin position="1"/>
        <end position="20"/>
    </location>
</feature>
<feature type="region of interest" description="Disordered" evidence="1">
    <location>
        <begin position="125"/>
        <end position="149"/>
    </location>
</feature>
<dbReference type="Pfam" id="PF07714">
    <property type="entry name" value="PK_Tyr_Ser-Thr"/>
    <property type="match status" value="1"/>
</dbReference>
<dbReference type="PANTHER" id="PTHR44329:SF214">
    <property type="entry name" value="PROTEIN KINASE DOMAIN-CONTAINING PROTEIN"/>
    <property type="match status" value="1"/>
</dbReference>
<comment type="caution">
    <text evidence="4">The sequence shown here is derived from an EMBL/GenBank/DDBJ whole genome shotgun (WGS) entry which is preliminary data.</text>
</comment>
<evidence type="ECO:0000256" key="2">
    <source>
        <dbReference type="SAM" id="SignalP"/>
    </source>
</evidence>
<evidence type="ECO:0000313" key="4">
    <source>
        <dbReference type="EMBL" id="PNH02233.1"/>
    </source>
</evidence>
<dbReference type="InterPro" id="IPR001245">
    <property type="entry name" value="Ser-Thr/Tyr_kinase_cat_dom"/>
</dbReference>
<keyword evidence="5" id="KW-1185">Reference proteome</keyword>
<evidence type="ECO:0000313" key="5">
    <source>
        <dbReference type="Proteomes" id="UP000236333"/>
    </source>
</evidence>
<evidence type="ECO:0000256" key="1">
    <source>
        <dbReference type="SAM" id="MobiDB-lite"/>
    </source>
</evidence>
<keyword evidence="4" id="KW-0418">Kinase</keyword>
<dbReference type="EMBL" id="PGGS01000695">
    <property type="protein sequence ID" value="PNH02233.1"/>
    <property type="molecule type" value="Genomic_DNA"/>
</dbReference>
<dbReference type="PROSITE" id="PS51257">
    <property type="entry name" value="PROKAR_LIPOPROTEIN"/>
    <property type="match status" value="1"/>
</dbReference>
<proteinExistence type="predicted"/>
<dbReference type="InterPro" id="IPR011009">
    <property type="entry name" value="Kinase-like_dom_sf"/>
</dbReference>
<keyword evidence="4" id="KW-0808">Transferase</keyword>
<dbReference type="SUPFAM" id="SSF56112">
    <property type="entry name" value="Protein kinase-like (PK-like)"/>
    <property type="match status" value="1"/>
</dbReference>
<feature type="compositionally biased region" description="Polar residues" evidence="1">
    <location>
        <begin position="484"/>
        <end position="506"/>
    </location>
</feature>
<evidence type="ECO:0000259" key="3">
    <source>
        <dbReference type="Pfam" id="PF07714"/>
    </source>
</evidence>
<feature type="domain" description="Serine-threonine/tyrosine-protein kinase catalytic" evidence="3">
    <location>
        <begin position="388"/>
        <end position="468"/>
    </location>
</feature>
<reference evidence="4 5" key="1">
    <citation type="journal article" date="2017" name="Mol. Biol. Evol.">
        <title>The 4-celled Tetrabaena socialis nuclear genome reveals the essential components for genetic control of cell number at the origin of multicellularity in the volvocine lineage.</title>
        <authorList>
            <person name="Featherston J."/>
            <person name="Arakaki Y."/>
            <person name="Hanschen E.R."/>
            <person name="Ferris P.J."/>
            <person name="Michod R.E."/>
            <person name="Olson B.J.S.C."/>
            <person name="Nozaki H."/>
            <person name="Durand P.M."/>
        </authorList>
    </citation>
    <scope>NUCLEOTIDE SEQUENCE [LARGE SCALE GENOMIC DNA]</scope>
    <source>
        <strain evidence="4 5">NIES-571</strain>
    </source>
</reference>
<keyword evidence="2" id="KW-0732">Signal</keyword>
<name>A0A2J7ZPP3_9CHLO</name>
<protein>
    <submittedName>
        <fullName evidence="4">Mitogen-activated protein kinase kinase kinase MLK4</fullName>
    </submittedName>
</protein>
<dbReference type="Proteomes" id="UP000236333">
    <property type="component" value="Unassembled WGS sequence"/>
</dbReference>
<feature type="chain" id="PRO_5014473874" evidence="2">
    <location>
        <begin position="21"/>
        <end position="601"/>
    </location>
</feature>